<keyword evidence="1" id="KW-0472">Membrane</keyword>
<accession>A0A3P1XL96</accession>
<dbReference type="InterPro" id="IPR032774">
    <property type="entry name" value="WG_beta_rep"/>
</dbReference>
<reference evidence="2 3" key="1">
    <citation type="submission" date="2018-11" db="EMBL/GenBank/DDBJ databases">
        <title>Genomes From Bacteria Associated with the Canine Oral Cavity: a Test Case for Automated Genome-Based Taxonomic Assignment.</title>
        <authorList>
            <person name="Coil D.A."/>
            <person name="Jospin G."/>
            <person name="Darling A.E."/>
            <person name="Wallis C."/>
            <person name="Davis I.J."/>
            <person name="Harris S."/>
            <person name="Eisen J.A."/>
            <person name="Holcombe L.J."/>
            <person name="O'Flynn C."/>
        </authorList>
    </citation>
    <scope>NUCLEOTIDE SEQUENCE [LARGE SCALE GENOMIC DNA]</scope>
    <source>
        <strain evidence="2 3">OH2617_COT-023</strain>
    </source>
</reference>
<evidence type="ECO:0000256" key="1">
    <source>
        <dbReference type="SAM" id="Phobius"/>
    </source>
</evidence>
<sequence>MAMGCTAETTCTVLGDCKSIIRLRRRRHKTRYKMKKKTLGTITVCVIAILMSICVGCNQKNKTQASWQQDPETGQWGYIDYEGTLTIPYRYDSITDILKADWDFNNQCAVCINGKWGIVNEKTGKEVVACKYDFFDKSDMNSGLLRVNIDGKRTDHDRIVGGKWGLIDKNGNEIAPCIYDAVYVRNAKDSLLDVTIGEERGVVHFNGTVVEPLEKYVRVRYSGKETKGNQTLETSFVLVTHGKKKRIEFFSFNAKQELGAGEGALDRSKSFSMNTATAFDVSANGILQQENLEVVLTREKAVCSIENNGQHYTCTAYPEEGQK</sequence>
<gene>
    <name evidence="2" type="ORF">EII40_09415</name>
</gene>
<name>A0A3P1XL96_TANFO</name>
<evidence type="ECO:0000313" key="3">
    <source>
        <dbReference type="Proteomes" id="UP000278609"/>
    </source>
</evidence>
<protein>
    <submittedName>
        <fullName evidence="2">WG repeat-containing protein</fullName>
    </submittedName>
</protein>
<feature type="transmembrane region" description="Helical" evidence="1">
    <location>
        <begin position="34"/>
        <end position="53"/>
    </location>
</feature>
<evidence type="ECO:0000313" key="2">
    <source>
        <dbReference type="EMBL" id="RRD59552.1"/>
    </source>
</evidence>
<comment type="caution">
    <text evidence="2">The sequence shown here is derived from an EMBL/GenBank/DDBJ whole genome shotgun (WGS) entry which is preliminary data.</text>
</comment>
<dbReference type="OrthoDB" id="697275at2"/>
<keyword evidence="1" id="KW-1133">Transmembrane helix</keyword>
<keyword evidence="1" id="KW-0812">Transmembrane</keyword>
<dbReference type="EMBL" id="RQYS01000040">
    <property type="protein sequence ID" value="RRD59552.1"/>
    <property type="molecule type" value="Genomic_DNA"/>
</dbReference>
<proteinExistence type="predicted"/>
<dbReference type="AlphaFoldDB" id="A0A3P1XL96"/>
<dbReference type="SUPFAM" id="SSF69360">
    <property type="entry name" value="Cell wall binding repeat"/>
    <property type="match status" value="1"/>
</dbReference>
<dbReference type="Pfam" id="PF14903">
    <property type="entry name" value="WG_beta_rep"/>
    <property type="match status" value="2"/>
</dbReference>
<dbReference type="Proteomes" id="UP000278609">
    <property type="component" value="Unassembled WGS sequence"/>
</dbReference>
<organism evidence="2 3">
    <name type="scientific">Tannerella forsythia</name>
    <name type="common">Bacteroides forsythus</name>
    <dbReference type="NCBI Taxonomy" id="28112"/>
    <lineage>
        <taxon>Bacteria</taxon>
        <taxon>Pseudomonadati</taxon>
        <taxon>Bacteroidota</taxon>
        <taxon>Bacteroidia</taxon>
        <taxon>Bacteroidales</taxon>
        <taxon>Tannerellaceae</taxon>
        <taxon>Tannerella</taxon>
    </lineage>
</organism>